<dbReference type="GO" id="GO:0042393">
    <property type="term" value="F:histone binding"/>
    <property type="evidence" value="ECO:0007669"/>
    <property type="project" value="TreeGrafter"/>
</dbReference>
<feature type="compositionally biased region" description="Acidic residues" evidence="1">
    <location>
        <begin position="235"/>
        <end position="260"/>
    </location>
</feature>
<evidence type="ECO:0000313" key="3">
    <source>
        <dbReference type="Proteomes" id="UP000623129"/>
    </source>
</evidence>
<proteinExistence type="predicted"/>
<dbReference type="PANTHER" id="PTHR13468:SF1">
    <property type="entry name" value="PROTEIN DEK"/>
    <property type="match status" value="1"/>
</dbReference>
<dbReference type="AlphaFoldDB" id="A0A833VDY4"/>
<feature type="compositionally biased region" description="Basic and acidic residues" evidence="1">
    <location>
        <begin position="261"/>
        <end position="280"/>
    </location>
</feature>
<evidence type="ECO:0000313" key="2">
    <source>
        <dbReference type="EMBL" id="KAF3335336.1"/>
    </source>
</evidence>
<dbReference type="GO" id="GO:2000779">
    <property type="term" value="P:regulation of double-strand break repair"/>
    <property type="evidence" value="ECO:0007669"/>
    <property type="project" value="TreeGrafter"/>
</dbReference>
<feature type="region of interest" description="Disordered" evidence="1">
    <location>
        <begin position="1"/>
        <end position="84"/>
    </location>
</feature>
<protein>
    <submittedName>
        <fullName evidence="2">Protein DEK-like protein</fullName>
    </submittedName>
</protein>
<dbReference type="PANTHER" id="PTHR13468">
    <property type="entry name" value="DEK PROTEIN"/>
    <property type="match status" value="1"/>
</dbReference>
<gene>
    <name evidence="2" type="ORF">FCM35_KLT19843</name>
</gene>
<dbReference type="InterPro" id="IPR044198">
    <property type="entry name" value="DEK"/>
</dbReference>
<dbReference type="Proteomes" id="UP000623129">
    <property type="component" value="Unassembled WGS sequence"/>
</dbReference>
<dbReference type="GO" id="GO:0006325">
    <property type="term" value="P:chromatin organization"/>
    <property type="evidence" value="ECO:0007669"/>
    <property type="project" value="InterPro"/>
</dbReference>
<feature type="compositionally biased region" description="Basic and acidic residues" evidence="1">
    <location>
        <begin position="9"/>
        <end position="24"/>
    </location>
</feature>
<evidence type="ECO:0000256" key="1">
    <source>
        <dbReference type="SAM" id="MobiDB-lite"/>
    </source>
</evidence>
<accession>A0A833VDY4</accession>
<comment type="caution">
    <text evidence="2">The sequence shown here is derived from an EMBL/GenBank/DDBJ whole genome shotgun (WGS) entry which is preliminary data.</text>
</comment>
<sequence>MDQAPLGIEKAREERINSNKERMKQLGIINLSRDINSEAKEKRKRGRKKKEDVEGSEAKEVKEEEKKEKGMERKGERTSSRERKAVERYSVIGSPRSGSGKKGISIVQGSGTKLKDIPNVSFKLSKRRADETLHSLYVLLFGRRSSAFHLKRNIFQFSGFVWTDDKTKMRLKKKIDKFSNDKLCEFCELLDIPISKASKKEEITGKLIEFLESPHVTSGGAKRRKKSSEKQAAEPEQEDVDEESDSEGEVGPADSEEEPAEDHITGKDNKEDKESKKGQEVEEEEEDKEETKGKEKKKEKGHNLK</sequence>
<reference evidence="2" key="1">
    <citation type="submission" date="2020-01" db="EMBL/GenBank/DDBJ databases">
        <title>Genome sequence of Kobresia littledalei, the first chromosome-level genome in the family Cyperaceae.</title>
        <authorList>
            <person name="Qu G."/>
        </authorList>
    </citation>
    <scope>NUCLEOTIDE SEQUENCE</scope>
    <source>
        <strain evidence="2">C.B.Clarke</strain>
        <tissue evidence="2">Leaf</tissue>
    </source>
</reference>
<keyword evidence="3" id="KW-1185">Reference proteome</keyword>
<dbReference type="EMBL" id="SWLB01000008">
    <property type="protein sequence ID" value="KAF3335336.1"/>
    <property type="molecule type" value="Genomic_DNA"/>
</dbReference>
<feature type="region of interest" description="Disordered" evidence="1">
    <location>
        <begin position="216"/>
        <end position="305"/>
    </location>
</feature>
<feature type="compositionally biased region" description="Basic and acidic residues" evidence="1">
    <location>
        <begin position="49"/>
        <end position="84"/>
    </location>
</feature>
<dbReference type="GO" id="GO:0003677">
    <property type="term" value="F:DNA binding"/>
    <property type="evidence" value="ECO:0007669"/>
    <property type="project" value="InterPro"/>
</dbReference>
<dbReference type="OrthoDB" id="370884at2759"/>
<organism evidence="2 3">
    <name type="scientific">Carex littledalei</name>
    <dbReference type="NCBI Taxonomy" id="544730"/>
    <lineage>
        <taxon>Eukaryota</taxon>
        <taxon>Viridiplantae</taxon>
        <taxon>Streptophyta</taxon>
        <taxon>Embryophyta</taxon>
        <taxon>Tracheophyta</taxon>
        <taxon>Spermatophyta</taxon>
        <taxon>Magnoliopsida</taxon>
        <taxon>Liliopsida</taxon>
        <taxon>Poales</taxon>
        <taxon>Cyperaceae</taxon>
        <taxon>Cyperoideae</taxon>
        <taxon>Cariceae</taxon>
        <taxon>Carex</taxon>
        <taxon>Carex subgen. Euthyceras</taxon>
    </lineage>
</organism>
<feature type="compositionally biased region" description="Basic and acidic residues" evidence="1">
    <location>
        <begin position="289"/>
        <end position="305"/>
    </location>
</feature>
<name>A0A833VDY4_9POAL</name>
<dbReference type="GO" id="GO:0005634">
    <property type="term" value="C:nucleus"/>
    <property type="evidence" value="ECO:0007669"/>
    <property type="project" value="TreeGrafter"/>
</dbReference>